<proteinExistence type="predicted"/>
<reference evidence="4" key="1">
    <citation type="journal article" date="2014" name="Int. J. Syst. Evol. Microbiol.">
        <title>Complete genome sequence of Corynebacterium casei LMG S-19264T (=DSM 44701T), isolated from a smear-ripened cheese.</title>
        <authorList>
            <consortium name="US DOE Joint Genome Institute (JGI-PGF)"/>
            <person name="Walter F."/>
            <person name="Albersmeier A."/>
            <person name="Kalinowski J."/>
            <person name="Ruckert C."/>
        </authorList>
    </citation>
    <scope>NUCLEOTIDE SEQUENCE</scope>
    <source>
        <strain evidence="4">CGMCC 1.7081</strain>
    </source>
</reference>
<name>A0A8J3MD56_9RHOB</name>
<dbReference type="CDD" id="cd00198">
    <property type="entry name" value="vWFA"/>
    <property type="match status" value="1"/>
</dbReference>
<evidence type="ECO:0000313" key="4">
    <source>
        <dbReference type="EMBL" id="GHG90381.1"/>
    </source>
</evidence>
<dbReference type="InterPro" id="IPR036465">
    <property type="entry name" value="vWFA_dom_sf"/>
</dbReference>
<dbReference type="Proteomes" id="UP000611500">
    <property type="component" value="Unassembled WGS sequence"/>
</dbReference>
<evidence type="ECO:0000313" key="5">
    <source>
        <dbReference type="Proteomes" id="UP000611500"/>
    </source>
</evidence>
<evidence type="ECO:0000256" key="1">
    <source>
        <dbReference type="SAM" id="MobiDB-lite"/>
    </source>
</evidence>
<keyword evidence="2" id="KW-0812">Transmembrane</keyword>
<organism evidence="4 5">
    <name type="scientific">Pseudodonghicola xiamenensis</name>
    <dbReference type="NCBI Taxonomy" id="337702"/>
    <lineage>
        <taxon>Bacteria</taxon>
        <taxon>Pseudomonadati</taxon>
        <taxon>Pseudomonadota</taxon>
        <taxon>Alphaproteobacteria</taxon>
        <taxon>Rhodobacterales</taxon>
        <taxon>Paracoccaceae</taxon>
        <taxon>Pseudodonghicola</taxon>
    </lineage>
</organism>
<dbReference type="AlphaFoldDB" id="A0A8J3MD56"/>
<feature type="region of interest" description="Disordered" evidence="1">
    <location>
        <begin position="1"/>
        <end position="25"/>
    </location>
</feature>
<feature type="transmembrane region" description="Helical" evidence="2">
    <location>
        <begin position="45"/>
        <end position="64"/>
    </location>
</feature>
<keyword evidence="2" id="KW-0472">Membrane</keyword>
<keyword evidence="2" id="KW-1133">Transmembrane helix</keyword>
<evidence type="ECO:0000256" key="2">
    <source>
        <dbReference type="SAM" id="Phobius"/>
    </source>
</evidence>
<feature type="compositionally biased region" description="Basic residues" evidence="1">
    <location>
        <begin position="1"/>
        <end position="12"/>
    </location>
</feature>
<accession>A0A8J3MD56</accession>
<dbReference type="Pfam" id="PF13400">
    <property type="entry name" value="Tad"/>
    <property type="match status" value="1"/>
</dbReference>
<dbReference type="SUPFAM" id="SSF53300">
    <property type="entry name" value="vWA-like"/>
    <property type="match status" value="1"/>
</dbReference>
<dbReference type="Gene3D" id="3.40.50.410">
    <property type="entry name" value="von Willebrand factor, type A domain"/>
    <property type="match status" value="1"/>
</dbReference>
<keyword evidence="5" id="KW-1185">Reference proteome</keyword>
<dbReference type="InterPro" id="IPR028087">
    <property type="entry name" value="Tad_N"/>
</dbReference>
<gene>
    <name evidence="4" type="ORF">GCM10010961_20620</name>
</gene>
<reference evidence="4" key="2">
    <citation type="submission" date="2020-09" db="EMBL/GenBank/DDBJ databases">
        <authorList>
            <person name="Sun Q."/>
            <person name="Zhou Y."/>
        </authorList>
    </citation>
    <scope>NUCLEOTIDE SEQUENCE</scope>
    <source>
        <strain evidence="4">CGMCC 1.7081</strain>
    </source>
</reference>
<comment type="caution">
    <text evidence="4">The sequence shown here is derived from an EMBL/GenBank/DDBJ whole genome shotgun (WGS) entry which is preliminary data.</text>
</comment>
<protein>
    <recommendedName>
        <fullName evidence="3">Putative Flp pilus-assembly TadG-like N-terminal domain-containing protein</fullName>
    </recommendedName>
</protein>
<dbReference type="EMBL" id="BNAP01000007">
    <property type="protein sequence ID" value="GHG90381.1"/>
    <property type="molecule type" value="Genomic_DNA"/>
</dbReference>
<sequence>MRPLKRQPRRRPSGAPRLPVPARATAAQSGNGALRRFVRNEGGNMIIFSLYVMVIVLMFGGIGIDLMHYERDCTELQNTLDRATLAAADLDQPLDPETVVRDYLAKSGATGSLTKVTVDESESHRTVTANATCSMPTQFMQLSGVKSLSAPLISTAEERIDGVEISLVLDVSGSMNSNSKLYNLKVAAKDFVDTMVDNTEDGNLSISVVPYATQVSTPRSFLDKFTISKEQEFSNCVNFDGEDFSSPAIHPEQSLKRTMHFDPWSSRFDGRQSTPERTVTQPVCSEDPSREIMVLEKDRTKLKTYIQNLSAQGNTSIDLGMKWGAALLDPSVKPVISGLIEDGVVSSDFSDRPKPYAAHETLKVIVLMTDGQNTAQYYLPEAFREGYSGASWNPEEKVYSVYDGLDTEDRDGDGITDEPIYYWVELGRWQDHPYGTGTYEATTEICTSYWFGFCIRYDYETSTVTEGGYSVDLSMGDIFAKTTPRSIAENIFAPAIGSSAANSKWLYSGTRDTYVSTTPKNARTRAICAAAKAQGVIVYTIGFEAPTDSRQLLKYCASSDSHYFDVSGLEISDAFSSIASSIRKLRLTQ</sequence>
<feature type="domain" description="Putative Flp pilus-assembly TadG-like N-terminal" evidence="3">
    <location>
        <begin position="43"/>
        <end position="88"/>
    </location>
</feature>
<evidence type="ECO:0000259" key="3">
    <source>
        <dbReference type="Pfam" id="PF13400"/>
    </source>
</evidence>